<evidence type="ECO:0000313" key="4">
    <source>
        <dbReference type="EMBL" id="MCX8526449.1"/>
    </source>
</evidence>
<dbReference type="InterPro" id="IPR050640">
    <property type="entry name" value="Bact_2-comp_sensor_kinase"/>
</dbReference>
<name>A0ABT3XXV5_9FLAO</name>
<keyword evidence="4" id="KW-0808">Transferase</keyword>
<protein>
    <submittedName>
        <fullName evidence="4">Histidine kinase</fullName>
    </submittedName>
</protein>
<comment type="caution">
    <text evidence="4">The sequence shown here is derived from an EMBL/GenBank/DDBJ whole genome shotgun (WGS) entry which is preliminary data.</text>
</comment>
<dbReference type="InterPro" id="IPR010559">
    <property type="entry name" value="Sig_transdc_His_kin_internal"/>
</dbReference>
<keyword evidence="2" id="KW-0472">Membrane</keyword>
<keyword evidence="2" id="KW-0812">Transmembrane</keyword>
<dbReference type="SUPFAM" id="SSF55874">
    <property type="entry name" value="ATPase domain of HSP90 chaperone/DNA topoisomerase II/histidine kinase"/>
    <property type="match status" value="1"/>
</dbReference>
<organism evidence="4 5">
    <name type="scientific">Chryseobacterium formosus</name>
    <dbReference type="NCBI Taxonomy" id="1537363"/>
    <lineage>
        <taxon>Bacteria</taxon>
        <taxon>Pseudomonadati</taxon>
        <taxon>Bacteroidota</taxon>
        <taxon>Flavobacteriia</taxon>
        <taxon>Flavobacteriales</taxon>
        <taxon>Weeksellaceae</taxon>
        <taxon>Chryseobacterium group</taxon>
        <taxon>Chryseobacterium</taxon>
    </lineage>
</organism>
<reference evidence="4" key="1">
    <citation type="submission" date="2022-10" db="EMBL/GenBank/DDBJ databases">
        <title>Chryseobacterium sp. nov., a novel bacterial species.</title>
        <authorList>
            <person name="Cao Y."/>
        </authorList>
    </citation>
    <scope>NUCLEOTIDE SEQUENCE</scope>
    <source>
        <strain evidence="4">CCTCC AB2015118</strain>
    </source>
</reference>
<proteinExistence type="predicted"/>
<evidence type="ECO:0000256" key="2">
    <source>
        <dbReference type="SAM" id="Phobius"/>
    </source>
</evidence>
<keyword evidence="4" id="KW-0418">Kinase</keyword>
<dbReference type="Pfam" id="PF06580">
    <property type="entry name" value="His_kinase"/>
    <property type="match status" value="1"/>
</dbReference>
<keyword evidence="5" id="KW-1185">Reference proteome</keyword>
<evidence type="ECO:0000256" key="1">
    <source>
        <dbReference type="SAM" id="Coils"/>
    </source>
</evidence>
<gene>
    <name evidence="4" type="ORF">OF897_21255</name>
</gene>
<dbReference type="Gene3D" id="3.30.565.10">
    <property type="entry name" value="Histidine kinase-like ATPase, C-terminal domain"/>
    <property type="match status" value="1"/>
</dbReference>
<dbReference type="Gene3D" id="1.25.40.10">
    <property type="entry name" value="Tetratricopeptide repeat domain"/>
    <property type="match status" value="1"/>
</dbReference>
<feature type="domain" description="Signal transduction histidine kinase internal region" evidence="3">
    <location>
        <begin position="432"/>
        <end position="510"/>
    </location>
</feature>
<feature type="transmembrane region" description="Helical" evidence="2">
    <location>
        <begin position="369"/>
        <end position="391"/>
    </location>
</feature>
<dbReference type="RefSeq" id="WP_267267675.1">
    <property type="nucleotide sequence ID" value="NZ_JAOVZW010000036.1"/>
</dbReference>
<dbReference type="InterPro" id="IPR036890">
    <property type="entry name" value="HATPase_C_sf"/>
</dbReference>
<dbReference type="GO" id="GO:0016301">
    <property type="term" value="F:kinase activity"/>
    <property type="evidence" value="ECO:0007669"/>
    <property type="project" value="UniProtKB-KW"/>
</dbReference>
<keyword evidence="1" id="KW-0175">Coiled coil</keyword>
<sequence>MEQIALKGYSKRFTDTANGRKILQAALLKANSSGTITDQTICYSYLALYNKRFGNLSKFNKYSQLAYDTSKKTNDELARAYANFTMGYLHSYVDDSSAAIMFFLQSLKDFDKLKKYSQCARISSDISYLFSSGSIAKQKKYSYQALSYAEKTGNVDDILHARLAVGGYLIDLYTKNKEDTALQTKVLSFMKTTSDFADQNKDKIEIKSNIAISHINLASLYMKSPKFYRDDIFLQELDKASYIGEKYGLKTVYRSVFGLKGQYYLKKGEQDKAEQLFKDGIAYQESIAFKDHYILAAFYESLKNLAVKRNDYKEYYQYDIQYDKYKALEFDEKSQRLLQNADVKFETEKKTQKILSLEYENRLQEQNRYLSYGASFVLLLCCISLLFIYYYRNRYFKKEADHLRQAQSVTNLQLQLKEKETLENLLEKISIERKLLQAQMDPHFIFNILGNIQSFILREDRETAVFYLNKFAKLTRKILEQSRKEYVELHDEIAILKNYIDLQQLRLNKSFDYEILLDSDIHSDEQIPPFMIQPFVENAIEHGLKALDKARKGKLTIFFSKNSKEDVLICTISDNGIGEKTDGFNQKDPHHISLATKITDERLKLLFGDNYSNSLSIIYGTEENPNIGCTVIIKIPFN</sequence>
<dbReference type="EMBL" id="JAOVZW010000036">
    <property type="protein sequence ID" value="MCX8526449.1"/>
    <property type="molecule type" value="Genomic_DNA"/>
</dbReference>
<dbReference type="PANTHER" id="PTHR34220">
    <property type="entry name" value="SENSOR HISTIDINE KINASE YPDA"/>
    <property type="match status" value="1"/>
</dbReference>
<keyword evidence="2" id="KW-1133">Transmembrane helix</keyword>
<accession>A0ABT3XXV5</accession>
<feature type="coiled-coil region" evidence="1">
    <location>
        <begin position="412"/>
        <end position="439"/>
    </location>
</feature>
<evidence type="ECO:0000313" key="5">
    <source>
        <dbReference type="Proteomes" id="UP001073122"/>
    </source>
</evidence>
<evidence type="ECO:0000259" key="3">
    <source>
        <dbReference type="Pfam" id="PF06580"/>
    </source>
</evidence>
<dbReference type="Proteomes" id="UP001073122">
    <property type="component" value="Unassembled WGS sequence"/>
</dbReference>
<dbReference type="InterPro" id="IPR011990">
    <property type="entry name" value="TPR-like_helical_dom_sf"/>
</dbReference>
<dbReference type="PANTHER" id="PTHR34220:SF7">
    <property type="entry name" value="SENSOR HISTIDINE KINASE YPDA"/>
    <property type="match status" value="1"/>
</dbReference>